<evidence type="ECO:0000313" key="5">
    <source>
        <dbReference type="EMBL" id="MCU0104365.1"/>
    </source>
</evidence>
<dbReference type="Gene3D" id="3.40.50.720">
    <property type="entry name" value="NAD(P)-binding Rossmann-like Domain"/>
    <property type="match status" value="1"/>
</dbReference>
<evidence type="ECO:0000313" key="6">
    <source>
        <dbReference type="Proteomes" id="UP001209076"/>
    </source>
</evidence>
<evidence type="ECO:0000256" key="1">
    <source>
        <dbReference type="ARBA" id="ARBA00007964"/>
    </source>
</evidence>
<dbReference type="InterPro" id="IPR050812">
    <property type="entry name" value="Preph/Arog_dehydrog"/>
</dbReference>
<comment type="similarity">
    <text evidence="1">Belongs to the prephenate/arogenate dehydrogenase family.</text>
</comment>
<accession>A0ABT2PTU0</accession>
<keyword evidence="2" id="KW-0560">Oxidoreductase</keyword>
<organism evidence="5 6">
    <name type="scientific">Paracholeplasma vituli</name>
    <dbReference type="NCBI Taxonomy" id="69473"/>
    <lineage>
        <taxon>Bacteria</taxon>
        <taxon>Bacillati</taxon>
        <taxon>Mycoplasmatota</taxon>
        <taxon>Mollicutes</taxon>
        <taxon>Acholeplasmatales</taxon>
        <taxon>Acholeplasmataceae</taxon>
        <taxon>Paracholeplasma</taxon>
    </lineage>
</organism>
<comment type="caution">
    <text evidence="5">The sequence shown here is derived from an EMBL/GenBank/DDBJ whole genome shotgun (WGS) entry which is preliminary data.</text>
</comment>
<feature type="coiled-coil region" evidence="3">
    <location>
        <begin position="229"/>
        <end position="256"/>
    </location>
</feature>
<feature type="domain" description="Prephenate/arogenate dehydrogenase" evidence="4">
    <location>
        <begin position="1"/>
        <end position="272"/>
    </location>
</feature>
<keyword evidence="6" id="KW-1185">Reference proteome</keyword>
<gene>
    <name evidence="5" type="ORF">N7603_01690</name>
</gene>
<evidence type="ECO:0000256" key="2">
    <source>
        <dbReference type="ARBA" id="ARBA00023002"/>
    </source>
</evidence>
<dbReference type="EMBL" id="JAOEGN010000002">
    <property type="protein sequence ID" value="MCU0104365.1"/>
    <property type="molecule type" value="Genomic_DNA"/>
</dbReference>
<dbReference type="InterPro" id="IPR046825">
    <property type="entry name" value="PDH_C"/>
</dbReference>
<sequence length="272" mass="30769">MKVFVAGLGLIGGSYAEGLTKKGYEVYGYNRTKQSETIALDRGYIQKAGLEYLTLSDVVILGFYPQLNVEFVKTHLNLFRPGQIVTDVAGTKVEMIPQIESILPEGVIYVSHHPMAGRETSGIEHANYHMFKGANYLITPSRRSTPEAIEIIRQIGKDLSFKKITIIEPIRHDELIGFTSQLPHAMAVALVNSDRYEETSSFTGDSFRDLTRIAMINEVLWTELFFENKSILIDEIQQFELELDKIKKALNENDKDALAKLFIQSTKKRSTF</sequence>
<dbReference type="PANTHER" id="PTHR21363:SF0">
    <property type="entry name" value="PREPHENATE DEHYDROGENASE [NADP(+)]"/>
    <property type="match status" value="1"/>
</dbReference>
<protein>
    <submittedName>
        <fullName evidence="5">Prephenate dehydrogenase</fullName>
    </submittedName>
</protein>
<dbReference type="InterPro" id="IPR008927">
    <property type="entry name" value="6-PGluconate_DH-like_C_sf"/>
</dbReference>
<evidence type="ECO:0000256" key="3">
    <source>
        <dbReference type="SAM" id="Coils"/>
    </source>
</evidence>
<evidence type="ECO:0000259" key="4">
    <source>
        <dbReference type="PROSITE" id="PS51176"/>
    </source>
</evidence>
<dbReference type="Pfam" id="PF20463">
    <property type="entry name" value="PDH_C"/>
    <property type="match status" value="1"/>
</dbReference>
<dbReference type="SUPFAM" id="SSF48179">
    <property type="entry name" value="6-phosphogluconate dehydrogenase C-terminal domain-like"/>
    <property type="match status" value="1"/>
</dbReference>
<keyword evidence="3" id="KW-0175">Coiled coil</keyword>
<dbReference type="InterPro" id="IPR003099">
    <property type="entry name" value="Prephen_DH"/>
</dbReference>
<name>A0ABT2PTU0_9MOLU</name>
<dbReference type="InterPro" id="IPR036291">
    <property type="entry name" value="NAD(P)-bd_dom_sf"/>
</dbReference>
<dbReference type="Gene3D" id="1.10.3660.10">
    <property type="entry name" value="6-phosphogluconate dehydrogenase C-terminal like domain"/>
    <property type="match status" value="1"/>
</dbReference>
<proteinExistence type="inferred from homology"/>
<dbReference type="PANTHER" id="PTHR21363">
    <property type="entry name" value="PREPHENATE DEHYDROGENASE"/>
    <property type="match status" value="1"/>
</dbReference>
<dbReference type="RefSeq" id="WP_262095590.1">
    <property type="nucleotide sequence ID" value="NZ_JAOEGN010000002.1"/>
</dbReference>
<dbReference type="InterPro" id="IPR046826">
    <property type="entry name" value="PDH_N"/>
</dbReference>
<dbReference type="PROSITE" id="PS51176">
    <property type="entry name" value="PDH_ADH"/>
    <property type="match status" value="1"/>
</dbReference>
<dbReference type="Proteomes" id="UP001209076">
    <property type="component" value="Unassembled WGS sequence"/>
</dbReference>
<reference evidence="6" key="1">
    <citation type="submission" date="2023-07" db="EMBL/GenBank/DDBJ databases">
        <title>Novel Mycoplasma species identified in domestic and wild animals.</title>
        <authorList>
            <person name="Volokhov D.V."/>
            <person name="Furtak V.A."/>
            <person name="Zagorodnyaya T.A."/>
        </authorList>
    </citation>
    <scope>NUCLEOTIDE SEQUENCE [LARGE SCALE GENOMIC DNA]</scope>
    <source>
        <strain evidence="6">92-19</strain>
    </source>
</reference>
<dbReference type="SUPFAM" id="SSF51735">
    <property type="entry name" value="NAD(P)-binding Rossmann-fold domains"/>
    <property type="match status" value="1"/>
</dbReference>
<dbReference type="Pfam" id="PF02153">
    <property type="entry name" value="PDH_N"/>
    <property type="match status" value="1"/>
</dbReference>